<evidence type="ECO:0000313" key="3">
    <source>
        <dbReference type="Proteomes" id="UP000670776"/>
    </source>
</evidence>
<dbReference type="EMBL" id="JAGJCB010000011">
    <property type="protein sequence ID" value="MBP0904524.1"/>
    <property type="molecule type" value="Genomic_DNA"/>
</dbReference>
<evidence type="ECO:0000259" key="1">
    <source>
        <dbReference type="Pfam" id="PF04230"/>
    </source>
</evidence>
<name>A0ABS4BVB3_9FLAO</name>
<dbReference type="GO" id="GO:0016740">
    <property type="term" value="F:transferase activity"/>
    <property type="evidence" value="ECO:0007669"/>
    <property type="project" value="UniProtKB-KW"/>
</dbReference>
<dbReference type="InterPro" id="IPR007345">
    <property type="entry name" value="Polysacch_pyruvyl_Trfase"/>
</dbReference>
<keyword evidence="2" id="KW-0808">Transferase</keyword>
<feature type="domain" description="Polysaccharide pyruvyl transferase" evidence="1">
    <location>
        <begin position="52"/>
        <end position="199"/>
    </location>
</feature>
<dbReference type="Proteomes" id="UP000670776">
    <property type="component" value="Unassembled WGS sequence"/>
</dbReference>
<accession>A0ABS4BVB3</accession>
<comment type="caution">
    <text evidence="2">The sequence shown here is derived from an EMBL/GenBank/DDBJ whole genome shotgun (WGS) entry which is preliminary data.</text>
</comment>
<proteinExistence type="predicted"/>
<protein>
    <submittedName>
        <fullName evidence="2">Polysaccharide pyruvyl transferase family protein</fullName>
    </submittedName>
</protein>
<reference evidence="2 3" key="1">
    <citation type="submission" date="2021-04" db="EMBL/GenBank/DDBJ databases">
        <title>Mariniflexile gromovii gen. nov., sp. nov., a gliding bacterium isolated from the sea urchin Strongylocentrotus intermedius.</title>
        <authorList>
            <person name="Ko S."/>
            <person name="Le V."/>
            <person name="Ahn C.-Y."/>
            <person name="Oh H.-M."/>
        </authorList>
    </citation>
    <scope>NUCLEOTIDE SEQUENCE [LARGE SCALE GENOMIC DNA]</scope>
    <source>
        <strain evidence="2 3">KCTC 12570</strain>
    </source>
</reference>
<organism evidence="2 3">
    <name type="scientific">Mariniflexile gromovii</name>
    <dbReference type="NCBI Taxonomy" id="362523"/>
    <lineage>
        <taxon>Bacteria</taxon>
        <taxon>Pseudomonadati</taxon>
        <taxon>Bacteroidota</taxon>
        <taxon>Flavobacteriia</taxon>
        <taxon>Flavobacteriales</taxon>
        <taxon>Flavobacteriaceae</taxon>
        <taxon>Mariniflexile</taxon>
    </lineage>
</organism>
<sequence>MIIRLFWWNDSENYNGLYNYGDLMSKYLVEKISTKKVISSNHKYNRIITKFIKKYYLCIGSILSAASENSIVWGSGILNKNENVKRAKFCAVRGPETRKRLLELGCSVPEIYGDPALLLPLYLKNTVDKKYELAVIPHFVDYDIVNKILKEDNRIKVINLLTNDIERTTKEILECKQVISSSLHGVIVGQAYNIPALWVKFSNKLSGDNIKFYDYYKSVSINFLEEIEISPMDLSFDLLFSILDKNRDVLLPQKAHIQNMQSKLLKACPFN</sequence>
<gene>
    <name evidence="2" type="ORF">J8H85_11855</name>
</gene>
<dbReference type="Pfam" id="PF04230">
    <property type="entry name" value="PS_pyruv_trans"/>
    <property type="match status" value="1"/>
</dbReference>
<evidence type="ECO:0000313" key="2">
    <source>
        <dbReference type="EMBL" id="MBP0904524.1"/>
    </source>
</evidence>
<keyword evidence="3" id="KW-1185">Reference proteome</keyword>